<dbReference type="EMBL" id="CM046398">
    <property type="protein sequence ID" value="KAI8530368.1"/>
    <property type="molecule type" value="Genomic_DNA"/>
</dbReference>
<evidence type="ECO:0000313" key="1">
    <source>
        <dbReference type="EMBL" id="KAI8530368.1"/>
    </source>
</evidence>
<reference evidence="1" key="1">
    <citation type="submission" date="2022-02" db="EMBL/GenBank/DDBJ databases">
        <title>Plant Genome Project.</title>
        <authorList>
            <person name="Zhang R.-G."/>
        </authorList>
    </citation>
    <scope>NUCLEOTIDE SEQUENCE</scope>
    <source>
        <strain evidence="1">AT1</strain>
    </source>
</reference>
<proteinExistence type="predicted"/>
<keyword evidence="2" id="KW-1185">Reference proteome</keyword>
<comment type="caution">
    <text evidence="1">The sequence shown here is derived from an EMBL/GenBank/DDBJ whole genome shotgun (WGS) entry which is preliminary data.</text>
</comment>
<organism evidence="1 2">
    <name type="scientific">Rhododendron molle</name>
    <name type="common">Chinese azalea</name>
    <name type="synonym">Azalea mollis</name>
    <dbReference type="NCBI Taxonomy" id="49168"/>
    <lineage>
        <taxon>Eukaryota</taxon>
        <taxon>Viridiplantae</taxon>
        <taxon>Streptophyta</taxon>
        <taxon>Embryophyta</taxon>
        <taxon>Tracheophyta</taxon>
        <taxon>Spermatophyta</taxon>
        <taxon>Magnoliopsida</taxon>
        <taxon>eudicotyledons</taxon>
        <taxon>Gunneridae</taxon>
        <taxon>Pentapetalae</taxon>
        <taxon>asterids</taxon>
        <taxon>Ericales</taxon>
        <taxon>Ericaceae</taxon>
        <taxon>Ericoideae</taxon>
        <taxon>Rhodoreae</taxon>
        <taxon>Rhododendron</taxon>
    </lineage>
</organism>
<protein>
    <submittedName>
        <fullName evidence="1">Uncharacterized protein</fullName>
    </submittedName>
</protein>
<accession>A0ACC0LQG3</accession>
<gene>
    <name evidence="1" type="ORF">RHMOL_Rhmol11G0052600</name>
</gene>
<name>A0ACC0LQG3_RHOML</name>
<sequence>MECFLGLVSEPAQTRPKARLLPIYIPDVLNRHGSFKTLPKLSQELETLSNFFQKLLINHKIKKRTHPYSSMADHGTGGGEGEVIDQSEDRGGPMAVEEVGRTAAEPAGVEGAVLTSGGDGEQGHGQEAAGGENPRGVESETRARDQAGVVEPNREPEGSGMMAEGPPVVEGVSGGAGGSGAVGDKTGLSGSPPRDSAKGKGAVIAEEQVEEVHIEEVRTTEADPVEVREEDIAFRPPAGAATSSRHVPITYDDIAEHTPDEILARVLEQHPEIGEYILKAKEDRARVIEAAEAAARAEREAERERAEPEGLAADVEAEEREAEEALGPRVSAVAEAGALERPEFSEERYMPPRPHLFVPLGFAGYRPPQQTDYDPELVLRDPGVHIANTWAEAEQRDIRGFGGPCSSLALYIGLPARVRELVDAAGFREFILTLTVPVRNDHAVLVALAERWRVTTNTFHLPPGEMTVMPMNFAAITGLRVGQEPIPFDSSIHEDPEALEWFLDQVERGAARYAQFTRGSTVHLSYLLALRDLRTVSRFDWGGAALGTAYQFFGDASRNGQSMAGYWRVWELWAYEVLRMYPPECKHPDLSILPRALKWSKEYRGTKEGRGSLNAYRLYLDELRASQVEWNPWRTSGPEPEYLAQSRAATASRVLESAFGWQWYLGDRVVRQSLGLPEFQVPGPLPPRASHTGDYTLAELERFTRPDTELVRHLRPTMDYAAYQRDRLARPLGVRARREIQEQAREAGAERRAAAEVQRGGERRVRRRESRPVVGGPPELVWKVDVVDHQGNTAEVELVPALREPAAVTVQVPAEWVNEALRRMLALENLVRRAAQGMPLQLRYPAPAAQPAQAAASRRTQAQGRAASRKRARSPSQQAATGTTTRPVVTRRQTRSSQPTAASKEAAKKAVARAEERYRIEMREVRGREEPVRKRLVVPDPVEDEEEGDEESKSDSDDTVDDPRYLQNPHELAAADEDDSDDDNGGDDVEEDLRDTDWLGRDEDD</sequence>
<dbReference type="Proteomes" id="UP001062846">
    <property type="component" value="Chromosome 11"/>
</dbReference>
<evidence type="ECO:0000313" key="2">
    <source>
        <dbReference type="Proteomes" id="UP001062846"/>
    </source>
</evidence>